<keyword evidence="2" id="KW-1185">Reference proteome</keyword>
<dbReference type="Proteomes" id="UP000230233">
    <property type="component" value="Chromosome X"/>
</dbReference>
<sequence length="140" mass="16023">MKGTHGLQEYIPAIFNRGGSGVRIKQGEHVHNQSRRSLDQYLVEHLDIAEVNTIKTKMGRDQQVEQNYNVILQTMQHPKAMRVIHSYSERDVKVVKLNGKRDTDYLRELTDVSNLLPGLRTCSSSRSGYNETQSEICHSI</sequence>
<dbReference type="EMBL" id="PDUG01000006">
    <property type="protein sequence ID" value="PIC20019.1"/>
    <property type="molecule type" value="Genomic_DNA"/>
</dbReference>
<reference evidence="1" key="2">
    <citation type="journal article" date="2018" name="Science">
        <title>Rapid genome shrinkage in a self-fertile nematode reveals sperm competition proteins.</title>
        <authorList>
            <person name="Yin D."/>
            <person name="Schwarz E.M."/>
            <person name="Thomas C.G."/>
            <person name="Felde R.L."/>
            <person name="Korf I.F."/>
            <person name="Cutter A.D."/>
            <person name="Schartner C.M."/>
            <person name="Ralston E.J."/>
            <person name="Meyer B.J."/>
            <person name="Haag E.S."/>
        </authorList>
    </citation>
    <scope>NUCLEOTIDE SEQUENCE</scope>
    <source>
        <strain evidence="1">JU1422</strain>
    </source>
</reference>
<dbReference type="EMBL" id="PDUG01000006">
    <property type="protein sequence ID" value="PIC20018.1"/>
    <property type="molecule type" value="Genomic_DNA"/>
</dbReference>
<organism evidence="1 2">
    <name type="scientific">Caenorhabditis nigoni</name>
    <dbReference type="NCBI Taxonomy" id="1611254"/>
    <lineage>
        <taxon>Eukaryota</taxon>
        <taxon>Metazoa</taxon>
        <taxon>Ecdysozoa</taxon>
        <taxon>Nematoda</taxon>
        <taxon>Chromadorea</taxon>
        <taxon>Rhabditida</taxon>
        <taxon>Rhabditina</taxon>
        <taxon>Rhabditomorpha</taxon>
        <taxon>Rhabditoidea</taxon>
        <taxon>Rhabditidae</taxon>
        <taxon>Peloderinae</taxon>
        <taxon>Caenorhabditis</taxon>
    </lineage>
</organism>
<evidence type="ECO:0000313" key="1">
    <source>
        <dbReference type="EMBL" id="PIC20019.1"/>
    </source>
</evidence>
<dbReference type="AlphaFoldDB" id="A0A2G5SYN2"/>
<reference evidence="2" key="1">
    <citation type="submission" date="2017-10" db="EMBL/GenBank/DDBJ databases">
        <title>Rapid genome shrinkage in a self-fertile nematode reveals novel sperm competition proteins.</title>
        <authorList>
            <person name="Yin D."/>
            <person name="Schwarz E.M."/>
            <person name="Thomas C.G."/>
            <person name="Felde R.L."/>
            <person name="Korf I.F."/>
            <person name="Cutter A.D."/>
            <person name="Schartner C.M."/>
            <person name="Ralston E.J."/>
            <person name="Meyer B.J."/>
            <person name="Haag E.S."/>
        </authorList>
    </citation>
    <scope>NUCLEOTIDE SEQUENCE [LARGE SCALE GENOMIC DNA]</scope>
    <source>
        <strain evidence="2">JU1422</strain>
    </source>
</reference>
<proteinExistence type="predicted"/>
<gene>
    <name evidence="1" type="primary">Cnig_chr_X.g25355</name>
    <name evidence="1" type="ORF">B9Z55_025355</name>
</gene>
<comment type="caution">
    <text evidence="1">The sequence shown here is derived from an EMBL/GenBank/DDBJ whole genome shotgun (WGS) entry which is preliminary data.</text>
</comment>
<evidence type="ECO:0000313" key="2">
    <source>
        <dbReference type="Proteomes" id="UP000230233"/>
    </source>
</evidence>
<name>A0A2G5SYN2_9PELO</name>
<protein>
    <submittedName>
        <fullName evidence="1">Uncharacterized protein</fullName>
    </submittedName>
</protein>
<accession>A0A2G5SYN2</accession>